<evidence type="ECO:0000256" key="1">
    <source>
        <dbReference type="ARBA" id="ARBA00004377"/>
    </source>
</evidence>
<keyword evidence="7 11" id="KW-1133">Transmembrane helix</keyword>
<dbReference type="PROSITE" id="PS00409">
    <property type="entry name" value="PROKAR_NTER_METHYL"/>
    <property type="match status" value="1"/>
</dbReference>
<dbReference type="NCBIfam" id="TIGR02532">
    <property type="entry name" value="IV_pilin_GFxxxE"/>
    <property type="match status" value="1"/>
</dbReference>
<comment type="caution">
    <text evidence="13">The sequence shown here is derived from an EMBL/GenBank/DDBJ whole genome shotgun (WGS) entry which is preliminary data.</text>
</comment>
<protein>
    <recommendedName>
        <fullName evidence="2">Type II secretion system protein H</fullName>
    </recommendedName>
    <alternativeName>
        <fullName evidence="10">General secretion pathway protein H</fullName>
    </alternativeName>
</protein>
<proteinExistence type="inferred from homology"/>
<sequence length="184" mass="19467">MYITALTSRASRQYRLKAGFTLVELLTVIAVLAVLVAIAAPNFTPMIERWRVRQASELLQSSVYFARSEAIKRGGAVITSLTGGACSGWNCGWQVCADTNTDGTCDTGVPILQRYDAPNRLTISRVAGTGEIRVDSRGFFNSAASFSVVPTGKTLADWAALGVCVNASGIVRVVTPQSGGISCS</sequence>
<keyword evidence="6 11" id="KW-0812">Transmembrane</keyword>
<dbReference type="Proteomes" id="UP000217999">
    <property type="component" value="Unassembled WGS sequence"/>
</dbReference>
<keyword evidence="8 11" id="KW-0472">Membrane</keyword>
<comment type="subcellular location">
    <subcellularLocation>
        <location evidence="1">Cell inner membrane</location>
        <topology evidence="1">Single-pass membrane protein</topology>
    </subcellularLocation>
</comment>
<evidence type="ECO:0000256" key="3">
    <source>
        <dbReference type="ARBA" id="ARBA00022475"/>
    </source>
</evidence>
<dbReference type="Pfam" id="PF12019">
    <property type="entry name" value="GspH"/>
    <property type="match status" value="1"/>
</dbReference>
<evidence type="ECO:0000256" key="11">
    <source>
        <dbReference type="SAM" id="Phobius"/>
    </source>
</evidence>
<keyword evidence="3" id="KW-1003">Cell membrane</keyword>
<organism evidence="13 14">
    <name type="scientific">Vandammella animalimorsus</name>
    <dbReference type="NCBI Taxonomy" id="2029117"/>
    <lineage>
        <taxon>Bacteria</taxon>
        <taxon>Pseudomonadati</taxon>
        <taxon>Pseudomonadota</taxon>
        <taxon>Betaproteobacteria</taxon>
        <taxon>Burkholderiales</taxon>
        <taxon>Comamonadaceae</taxon>
        <taxon>Vandammella</taxon>
    </lineage>
</organism>
<evidence type="ECO:0000256" key="10">
    <source>
        <dbReference type="ARBA" id="ARBA00030775"/>
    </source>
</evidence>
<dbReference type="EMBL" id="NSJF01000001">
    <property type="protein sequence ID" value="PAT35787.1"/>
    <property type="molecule type" value="Genomic_DNA"/>
</dbReference>
<comment type="similarity">
    <text evidence="9">Belongs to the GSP H family.</text>
</comment>
<evidence type="ECO:0000256" key="7">
    <source>
        <dbReference type="ARBA" id="ARBA00022989"/>
    </source>
</evidence>
<name>A0A2A2ADC7_9BURK</name>
<evidence type="ECO:0000313" key="14">
    <source>
        <dbReference type="Proteomes" id="UP000217999"/>
    </source>
</evidence>
<dbReference type="SUPFAM" id="SSF54523">
    <property type="entry name" value="Pili subunits"/>
    <property type="match status" value="1"/>
</dbReference>
<evidence type="ECO:0000259" key="12">
    <source>
        <dbReference type="Pfam" id="PF12019"/>
    </source>
</evidence>
<dbReference type="Gene3D" id="3.55.40.10">
    <property type="entry name" value="minor pseudopilin epsh domain"/>
    <property type="match status" value="1"/>
</dbReference>
<dbReference type="Pfam" id="PF07963">
    <property type="entry name" value="N_methyl"/>
    <property type="match status" value="1"/>
</dbReference>
<dbReference type="InterPro" id="IPR022346">
    <property type="entry name" value="T2SS_GspH"/>
</dbReference>
<accession>A0A2A2ADC7</accession>
<evidence type="ECO:0000256" key="6">
    <source>
        <dbReference type="ARBA" id="ARBA00022692"/>
    </source>
</evidence>
<dbReference type="AlphaFoldDB" id="A0A2A2ADC7"/>
<evidence type="ECO:0000313" key="13">
    <source>
        <dbReference type="EMBL" id="PAT35787.1"/>
    </source>
</evidence>
<evidence type="ECO:0000256" key="5">
    <source>
        <dbReference type="ARBA" id="ARBA00022519"/>
    </source>
</evidence>
<dbReference type="GO" id="GO:0005886">
    <property type="term" value="C:plasma membrane"/>
    <property type="evidence" value="ECO:0007669"/>
    <property type="project" value="UniProtKB-SubCell"/>
</dbReference>
<dbReference type="InterPro" id="IPR045584">
    <property type="entry name" value="Pilin-like"/>
</dbReference>
<evidence type="ECO:0000256" key="8">
    <source>
        <dbReference type="ARBA" id="ARBA00023136"/>
    </source>
</evidence>
<keyword evidence="5" id="KW-0997">Cell inner membrane</keyword>
<gene>
    <name evidence="13" type="ORF">CK620_00440</name>
</gene>
<feature type="transmembrane region" description="Helical" evidence="11">
    <location>
        <begin position="20"/>
        <end position="43"/>
    </location>
</feature>
<keyword evidence="4" id="KW-0488">Methylation</keyword>
<dbReference type="GO" id="GO:0015628">
    <property type="term" value="P:protein secretion by the type II secretion system"/>
    <property type="evidence" value="ECO:0007669"/>
    <property type="project" value="InterPro"/>
</dbReference>
<feature type="domain" description="General secretion pathway GspH" evidence="12">
    <location>
        <begin position="56"/>
        <end position="169"/>
    </location>
</feature>
<evidence type="ECO:0000256" key="4">
    <source>
        <dbReference type="ARBA" id="ARBA00022481"/>
    </source>
</evidence>
<dbReference type="RefSeq" id="WP_095548670.1">
    <property type="nucleotide sequence ID" value="NZ_NSJF01000001.1"/>
</dbReference>
<dbReference type="GO" id="GO:0015627">
    <property type="term" value="C:type II protein secretion system complex"/>
    <property type="evidence" value="ECO:0007669"/>
    <property type="project" value="InterPro"/>
</dbReference>
<reference evidence="13 14" key="1">
    <citation type="submission" date="2017-08" db="EMBL/GenBank/DDBJ databases">
        <title>WGS of Clinical strains of the CDC Group NO-1 linked to zoonotic infections in humans.</title>
        <authorList>
            <person name="Bernier A.-M."/>
            <person name="Bernard K."/>
        </authorList>
    </citation>
    <scope>NUCLEOTIDE SEQUENCE [LARGE SCALE GENOMIC DNA]</scope>
    <source>
        <strain evidence="13 14">NML03-0146</strain>
    </source>
</reference>
<dbReference type="InterPro" id="IPR012902">
    <property type="entry name" value="N_methyl_site"/>
</dbReference>
<evidence type="ECO:0000256" key="2">
    <source>
        <dbReference type="ARBA" id="ARBA00021549"/>
    </source>
</evidence>
<evidence type="ECO:0000256" key="9">
    <source>
        <dbReference type="ARBA" id="ARBA00025772"/>
    </source>
</evidence>